<evidence type="ECO:0000259" key="2">
    <source>
        <dbReference type="Pfam" id="PF02517"/>
    </source>
</evidence>
<dbReference type="STRING" id="1121869.SAMN03084138_04012"/>
<dbReference type="GO" id="GO:0004175">
    <property type="term" value="F:endopeptidase activity"/>
    <property type="evidence" value="ECO:0007669"/>
    <property type="project" value="UniProtKB-ARBA"/>
</dbReference>
<dbReference type="GO" id="GO:0006508">
    <property type="term" value="P:proteolysis"/>
    <property type="evidence" value="ECO:0007669"/>
    <property type="project" value="UniProtKB-KW"/>
</dbReference>
<dbReference type="GeneID" id="35873435"/>
<protein>
    <submittedName>
        <fullName evidence="3">CAAX protease self-immunity</fullName>
    </submittedName>
</protein>
<keyword evidence="3" id="KW-0378">Hydrolase</keyword>
<keyword evidence="1" id="KW-0812">Transmembrane</keyword>
<feature type="transmembrane region" description="Helical" evidence="1">
    <location>
        <begin position="54"/>
        <end position="74"/>
    </location>
</feature>
<keyword evidence="1" id="KW-1133">Transmembrane helix</keyword>
<dbReference type="Proteomes" id="UP000182692">
    <property type="component" value="Unassembled WGS sequence"/>
</dbReference>
<dbReference type="InterPro" id="IPR003675">
    <property type="entry name" value="Rce1/LyrA-like_dom"/>
</dbReference>
<name>A0A1I5VQ68_9GAMM</name>
<feature type="transmembrane region" description="Helical" evidence="1">
    <location>
        <begin position="154"/>
        <end position="179"/>
    </location>
</feature>
<dbReference type="RefSeq" id="WP_074928361.1">
    <property type="nucleotide sequence ID" value="NZ_FOWR01000040.1"/>
</dbReference>
<dbReference type="Pfam" id="PF02517">
    <property type="entry name" value="Rce1-like"/>
    <property type="match status" value="1"/>
</dbReference>
<dbReference type="GO" id="GO:0080120">
    <property type="term" value="P:CAAX-box protein maturation"/>
    <property type="evidence" value="ECO:0007669"/>
    <property type="project" value="UniProtKB-ARBA"/>
</dbReference>
<gene>
    <name evidence="3" type="ORF">SAMN03084138_04012</name>
</gene>
<evidence type="ECO:0000313" key="4">
    <source>
        <dbReference type="Proteomes" id="UP000182692"/>
    </source>
</evidence>
<accession>A0A1I5VQ68</accession>
<sequence>MGLLALLLTFVVCVSFLYPRVIGDRLGFMFMLPVLAYTVIFYVDWQFASLTQLFTMIVGGACVGIGLLFAGLPLSSPQPKAFMVNSLRGLTSLKENRPYLLFQVGITCYEELIWRVFLISTLLLVLPAWAAIFLSSALFWTVHGENRPLGWHSLEFFIFSMVLAVAYNLFESVLFVWVIHLTRNVLILSASDYEQRQASRS</sequence>
<dbReference type="EMBL" id="FOWR01000040">
    <property type="protein sequence ID" value="SFQ09136.1"/>
    <property type="molecule type" value="Genomic_DNA"/>
</dbReference>
<evidence type="ECO:0000256" key="1">
    <source>
        <dbReference type="SAM" id="Phobius"/>
    </source>
</evidence>
<reference evidence="3 4" key="1">
    <citation type="submission" date="2016-10" db="EMBL/GenBank/DDBJ databases">
        <authorList>
            <person name="de Groot N.N."/>
        </authorList>
    </citation>
    <scope>NUCLEOTIDE SEQUENCE [LARGE SCALE GENOMIC DNA]</scope>
    <source>
        <strain evidence="3 4">DSM 15893</strain>
    </source>
</reference>
<evidence type="ECO:0000313" key="3">
    <source>
        <dbReference type="EMBL" id="SFQ09136.1"/>
    </source>
</evidence>
<dbReference type="OrthoDB" id="5916746at2"/>
<keyword evidence="3" id="KW-0645">Protease</keyword>
<feature type="transmembrane region" description="Helical" evidence="1">
    <location>
        <begin position="112"/>
        <end position="142"/>
    </location>
</feature>
<keyword evidence="1" id="KW-0472">Membrane</keyword>
<feature type="transmembrane region" description="Helical" evidence="1">
    <location>
        <begin position="29"/>
        <end position="47"/>
    </location>
</feature>
<dbReference type="AlphaFoldDB" id="A0A1I5VQ68"/>
<organism evidence="3 4">
    <name type="scientific">Enterovibrio norvegicus DSM 15893</name>
    <dbReference type="NCBI Taxonomy" id="1121869"/>
    <lineage>
        <taxon>Bacteria</taxon>
        <taxon>Pseudomonadati</taxon>
        <taxon>Pseudomonadota</taxon>
        <taxon>Gammaproteobacteria</taxon>
        <taxon>Vibrionales</taxon>
        <taxon>Vibrionaceae</taxon>
        <taxon>Enterovibrio</taxon>
    </lineage>
</organism>
<proteinExistence type="predicted"/>
<feature type="domain" description="CAAX prenyl protease 2/Lysostaphin resistance protein A-like" evidence="2">
    <location>
        <begin position="100"/>
        <end position="185"/>
    </location>
</feature>